<accession>A0A515DEA9</accession>
<dbReference type="Proteomes" id="UP000316798">
    <property type="component" value="Chromosome"/>
</dbReference>
<dbReference type="KEGG" id="rhf:EUB48_16535"/>
<dbReference type="AlphaFoldDB" id="A0A515DEA9"/>
<evidence type="ECO:0000313" key="2">
    <source>
        <dbReference type="Proteomes" id="UP000316798"/>
    </source>
</evidence>
<name>A0A515DEA9_9BURK</name>
<gene>
    <name evidence="1" type="ORF">EUB48_16535</name>
</gene>
<proteinExistence type="predicted"/>
<reference evidence="1 2" key="1">
    <citation type="submission" date="2019-01" db="EMBL/GenBank/DDBJ databases">
        <title>Genomic insights into a novel species Rhodoferax sp.</title>
        <authorList>
            <person name="Jin L."/>
        </authorList>
    </citation>
    <scope>NUCLEOTIDE SEQUENCE [LARGE SCALE GENOMIC DNA]</scope>
    <source>
        <strain evidence="1 2">CHu59-6-5</strain>
    </source>
</reference>
<organism evidence="1 2">
    <name type="scientific">Rhodoferax sediminis</name>
    <dbReference type="NCBI Taxonomy" id="2509614"/>
    <lineage>
        <taxon>Bacteria</taxon>
        <taxon>Pseudomonadati</taxon>
        <taxon>Pseudomonadota</taxon>
        <taxon>Betaproteobacteria</taxon>
        <taxon>Burkholderiales</taxon>
        <taxon>Comamonadaceae</taxon>
        <taxon>Rhodoferax</taxon>
    </lineage>
</organism>
<dbReference type="OrthoDB" id="8812165at2"/>
<sequence length="97" mass="10355">MSHVKLSDVQCINLNVLTAIKIGILHDKVATCCRFSLDAAQAEHLGSLSTDQIWAIVASVGHATLFPPRHDLLALLQTPLPLAGPLATVRSPVLPSR</sequence>
<dbReference type="RefSeq" id="WP_142820156.1">
    <property type="nucleotide sequence ID" value="NZ_CP035503.1"/>
</dbReference>
<keyword evidence="2" id="KW-1185">Reference proteome</keyword>
<dbReference type="EMBL" id="CP035503">
    <property type="protein sequence ID" value="QDL38719.1"/>
    <property type="molecule type" value="Genomic_DNA"/>
</dbReference>
<evidence type="ECO:0000313" key="1">
    <source>
        <dbReference type="EMBL" id="QDL38719.1"/>
    </source>
</evidence>
<protein>
    <submittedName>
        <fullName evidence="1">Uncharacterized protein</fullName>
    </submittedName>
</protein>